<sequence>MDDNLFDEDEALDYVLYEKMDKSDKRPPTKTGCLGSLILFWVIGTLIGYRVLT</sequence>
<protein>
    <submittedName>
        <fullName evidence="2">Uncharacterized protein</fullName>
    </submittedName>
</protein>
<evidence type="ECO:0000313" key="2">
    <source>
        <dbReference type="EMBL" id="BCO08144.1"/>
    </source>
</evidence>
<keyword evidence="1" id="KW-1133">Transmembrane helix</keyword>
<organism evidence="2 3">
    <name type="scientific">Desulfolithobacter dissulfuricans</name>
    <dbReference type="NCBI Taxonomy" id="2795293"/>
    <lineage>
        <taxon>Bacteria</taxon>
        <taxon>Pseudomonadati</taxon>
        <taxon>Thermodesulfobacteriota</taxon>
        <taxon>Desulfobulbia</taxon>
        <taxon>Desulfobulbales</taxon>
        <taxon>Desulfobulbaceae</taxon>
        <taxon>Desulfolithobacter</taxon>
    </lineage>
</organism>
<dbReference type="EMBL" id="AP024233">
    <property type="protein sequence ID" value="BCO08144.1"/>
    <property type="molecule type" value="Genomic_DNA"/>
</dbReference>
<feature type="transmembrane region" description="Helical" evidence="1">
    <location>
        <begin position="32"/>
        <end position="52"/>
    </location>
</feature>
<keyword evidence="3" id="KW-1185">Reference proteome</keyword>
<keyword evidence="1" id="KW-0812">Transmembrane</keyword>
<dbReference type="AlphaFoldDB" id="A0A915TYJ2"/>
<dbReference type="KEGG" id="ddu:GF1_05200"/>
<keyword evidence="1" id="KW-0472">Membrane</keyword>
<dbReference type="Proteomes" id="UP001063350">
    <property type="component" value="Chromosome"/>
</dbReference>
<proteinExistence type="predicted"/>
<evidence type="ECO:0000256" key="1">
    <source>
        <dbReference type="SAM" id="Phobius"/>
    </source>
</evidence>
<accession>A0A915TYJ2</accession>
<dbReference type="RefSeq" id="WP_267928069.1">
    <property type="nucleotide sequence ID" value="NZ_AP024233.1"/>
</dbReference>
<reference evidence="2" key="1">
    <citation type="submission" date="2020-12" db="EMBL/GenBank/DDBJ databases">
        <title>Desulfobium dissulfuricans gen. nov., sp. nov., a novel mesophilic, sulfate-reducing bacterium isolated from a deep-sea hydrothermal vent.</title>
        <authorList>
            <person name="Hashimoto Y."/>
            <person name="Tame A."/>
            <person name="Sawayama S."/>
            <person name="Miyazaki J."/>
            <person name="Takai K."/>
            <person name="Nakagawa S."/>
        </authorList>
    </citation>
    <scope>NUCLEOTIDE SEQUENCE</scope>
    <source>
        <strain evidence="2">GF1</strain>
    </source>
</reference>
<name>A0A915TYJ2_9BACT</name>
<gene>
    <name evidence="2" type="ORF">GF1_05200</name>
</gene>
<evidence type="ECO:0000313" key="3">
    <source>
        <dbReference type="Proteomes" id="UP001063350"/>
    </source>
</evidence>